<evidence type="ECO:0000313" key="4">
    <source>
        <dbReference type="Proteomes" id="UP001172457"/>
    </source>
</evidence>
<dbReference type="PANTHER" id="PTHR33116">
    <property type="entry name" value="REVERSE TRANSCRIPTASE ZINC-BINDING DOMAIN-CONTAINING PROTEIN-RELATED-RELATED"/>
    <property type="match status" value="1"/>
</dbReference>
<evidence type="ECO:0000313" key="3">
    <source>
        <dbReference type="EMBL" id="KAJ9542372.1"/>
    </source>
</evidence>
<dbReference type="Gene3D" id="3.60.10.10">
    <property type="entry name" value="Endonuclease/exonuclease/phosphatase"/>
    <property type="match status" value="1"/>
</dbReference>
<evidence type="ECO:0000259" key="2">
    <source>
        <dbReference type="PROSITE" id="PS50878"/>
    </source>
</evidence>
<keyword evidence="1" id="KW-1133">Transmembrane helix</keyword>
<keyword evidence="4" id="KW-1185">Reference proteome</keyword>
<dbReference type="Proteomes" id="UP001172457">
    <property type="component" value="Chromosome 7"/>
</dbReference>
<dbReference type="CDD" id="cd09272">
    <property type="entry name" value="RNase_HI_RT_Ty1"/>
    <property type="match status" value="1"/>
</dbReference>
<dbReference type="EMBL" id="JARYMX010000007">
    <property type="protein sequence ID" value="KAJ9542372.1"/>
    <property type="molecule type" value="Genomic_DNA"/>
</dbReference>
<dbReference type="InterPro" id="IPR043502">
    <property type="entry name" value="DNA/RNA_pol_sf"/>
</dbReference>
<proteinExistence type="predicted"/>
<protein>
    <recommendedName>
        <fullName evidence="2">Reverse transcriptase domain-containing protein</fullName>
    </recommendedName>
</protein>
<dbReference type="AlphaFoldDB" id="A0AA38W121"/>
<gene>
    <name evidence="3" type="ORF">OSB04_028878</name>
</gene>
<dbReference type="PANTHER" id="PTHR33116:SF76">
    <property type="entry name" value="DUF4283 DOMAIN-CONTAINING PROTEIN"/>
    <property type="match status" value="1"/>
</dbReference>
<dbReference type="Pfam" id="PF00078">
    <property type="entry name" value="RVT_1"/>
    <property type="match status" value="1"/>
</dbReference>
<accession>A0AA38W121</accession>
<dbReference type="CDD" id="cd01650">
    <property type="entry name" value="RT_nLTR_like"/>
    <property type="match status" value="1"/>
</dbReference>
<dbReference type="PROSITE" id="PS50878">
    <property type="entry name" value="RT_POL"/>
    <property type="match status" value="1"/>
</dbReference>
<dbReference type="SUPFAM" id="SSF56219">
    <property type="entry name" value="DNase I-like"/>
    <property type="match status" value="1"/>
</dbReference>
<feature type="transmembrane region" description="Helical" evidence="1">
    <location>
        <begin position="716"/>
        <end position="734"/>
    </location>
</feature>
<feature type="transmembrane region" description="Helical" evidence="1">
    <location>
        <begin position="377"/>
        <end position="400"/>
    </location>
</feature>
<comment type="caution">
    <text evidence="3">The sequence shown here is derived from an EMBL/GenBank/DDBJ whole genome shotgun (WGS) entry which is preliminary data.</text>
</comment>
<evidence type="ECO:0000256" key="1">
    <source>
        <dbReference type="SAM" id="Phobius"/>
    </source>
</evidence>
<reference evidence="3" key="1">
    <citation type="submission" date="2023-03" db="EMBL/GenBank/DDBJ databases">
        <title>Chromosome-scale reference genome and RAD-based genetic map of yellow starthistle (Centaurea solstitialis) reveal putative structural variation and QTLs associated with invader traits.</title>
        <authorList>
            <person name="Reatini B."/>
            <person name="Cang F.A."/>
            <person name="Jiang Q."/>
            <person name="Mckibben M.T.W."/>
            <person name="Barker M.S."/>
            <person name="Rieseberg L.H."/>
            <person name="Dlugosch K.M."/>
        </authorList>
    </citation>
    <scope>NUCLEOTIDE SEQUENCE</scope>
    <source>
        <strain evidence="3">CAN-66</strain>
        <tissue evidence="3">Leaf</tissue>
    </source>
</reference>
<dbReference type="InterPro" id="IPR036691">
    <property type="entry name" value="Endo/exonu/phosph_ase_sf"/>
</dbReference>
<organism evidence="3 4">
    <name type="scientific">Centaurea solstitialis</name>
    <name type="common">yellow star-thistle</name>
    <dbReference type="NCBI Taxonomy" id="347529"/>
    <lineage>
        <taxon>Eukaryota</taxon>
        <taxon>Viridiplantae</taxon>
        <taxon>Streptophyta</taxon>
        <taxon>Embryophyta</taxon>
        <taxon>Tracheophyta</taxon>
        <taxon>Spermatophyta</taxon>
        <taxon>Magnoliopsida</taxon>
        <taxon>eudicotyledons</taxon>
        <taxon>Gunneridae</taxon>
        <taxon>Pentapetalae</taxon>
        <taxon>asterids</taxon>
        <taxon>campanulids</taxon>
        <taxon>Asterales</taxon>
        <taxon>Asteraceae</taxon>
        <taxon>Carduoideae</taxon>
        <taxon>Cardueae</taxon>
        <taxon>Centaureinae</taxon>
        <taxon>Centaurea</taxon>
    </lineage>
</organism>
<keyword evidence="1" id="KW-0472">Membrane</keyword>
<sequence length="1186" mass="134401">MKLVPYASAIGSIMYAMLCTRPDVAYSVSVTSRYQQNPGEPHWVAVKNILKYLRRTKEMFLVFGGTEDEISVTGYSDASFQTDRDDFRSQSGYVFTLNGGAISWKSSKQDTIADSTTEAEYIAASDAAKEAVWLRNFLLDLRVVASISRPIDIFCDNSGAVAQAKEPREHHKSRHVLRKYHLIREIIGRGDVRICKIPTEDNVADPLTKPLARVKHEAHANSIGMQYLEARLDPRLGIRLFIPLCMFCSLQFPTIPPVQSAEKGSFQEKLQMMSKGDPGYTPKKSIRSILKNPRVSMRCSIPTDNSFGILEENNTGVNDIPHDREEGSTGGGDASFCAIVETHLQNDAISNVCGSMFGRWNCVSNVVMSDKGARILLAWNIYVMDVMMIYRLFITIVYGANRGIDRRALWSGLWIFRAINGSKPWVLMGDFNVTLFPHDALEGFSQRNAYMFDFFECISDIEVFDIRYSGIQHTWCQKPSEEGGLWRKLDRVLANVEFTEIFHDVSDDDMNLRQRAKVKWLAEGDANTNDTNIDLVMDLSLFHNRLALVDSLYMIRPVLDKEIKDTMFQINNNKAPRLNGFSSQFFKAAWDIIGNDLLVAVHNFFNRGHLLKELNHTLICLLSKIPNASSVLDFRPIACCNVLYKCISKIIVGRLELFLEGLVSKAQSAFISGRRIGDNILIAHELVVGYQTTTVPPRCALKIDLRKAYDMVDWNYLLNMLTGFGFHSILIAWIKELITMPTYFVSINGKAKGFFKAARGIRQGDPLSPYLFTLVMEGFMMLLSQCIEEVSSFGYHFGCDELKITHLYFTDDLFVFTKADVVSVEVVKKALSLFALRSGLSPNLSKSDIFFGNVSQSAKGAILECLPFHMGSFSIRYLGAHLSPVSLKVVDYGALIMQVRNRILNWKLKFLSFGGRRQLIISVLQSFQLYWMAVYVIPSAVIHELEALFRDSLWSHKDFSRGRCRIACSLVCKPKRSGGIGFKRFMVDTKARDVILEYPDGIPLEWIQRFPLLAGIMLPSLVADSDDSIAWLSLSSFSVSEAYSCFDESHDIAPWSSTMRFKGHISKYAFCLWVAFHQRHPTQDRIVAFCLYDLARKESQTFQEEDEFVECFVEGDSYGFAPTRSMVEAPHPRVGEGQSLPHRKGHHQPQVGEMMEEMVNFGNPNRVEEMVDFGKPRDEEWLIRSL</sequence>
<dbReference type="InterPro" id="IPR000477">
    <property type="entry name" value="RT_dom"/>
</dbReference>
<name>A0AA38W121_9ASTR</name>
<keyword evidence="1" id="KW-0812">Transmembrane</keyword>
<dbReference type="SUPFAM" id="SSF56672">
    <property type="entry name" value="DNA/RNA polymerases"/>
    <property type="match status" value="1"/>
</dbReference>
<feature type="domain" description="Reverse transcriptase" evidence="2">
    <location>
        <begin position="603"/>
        <end position="882"/>
    </location>
</feature>